<feature type="domain" description="SCP" evidence="2">
    <location>
        <begin position="55"/>
        <end position="168"/>
    </location>
</feature>
<evidence type="ECO:0000313" key="3">
    <source>
        <dbReference type="EMBL" id="RAK21461.1"/>
    </source>
</evidence>
<feature type="chain" id="PRO_5016253386" description="SCP domain-containing protein" evidence="1">
    <location>
        <begin position="22"/>
        <end position="189"/>
    </location>
</feature>
<organism evidence="3 4">
    <name type="scientific">Salipiger aestuarii</name>
    <dbReference type="NCBI Taxonomy" id="568098"/>
    <lineage>
        <taxon>Bacteria</taxon>
        <taxon>Pseudomonadati</taxon>
        <taxon>Pseudomonadota</taxon>
        <taxon>Alphaproteobacteria</taxon>
        <taxon>Rhodobacterales</taxon>
        <taxon>Roseobacteraceae</taxon>
        <taxon>Salipiger</taxon>
    </lineage>
</organism>
<dbReference type="InterPro" id="IPR035940">
    <property type="entry name" value="CAP_sf"/>
</dbReference>
<evidence type="ECO:0000259" key="2">
    <source>
        <dbReference type="Pfam" id="PF00188"/>
    </source>
</evidence>
<reference evidence="3 4" key="1">
    <citation type="submission" date="2018-06" db="EMBL/GenBank/DDBJ databases">
        <title>Genomic Encyclopedia of Archaeal and Bacterial Type Strains, Phase II (KMG-II): from individual species to whole genera.</title>
        <authorList>
            <person name="Goeker M."/>
        </authorList>
    </citation>
    <scope>NUCLEOTIDE SEQUENCE [LARGE SCALE GENOMIC DNA]</scope>
    <source>
        <strain evidence="3 4">DSM 22011</strain>
    </source>
</reference>
<dbReference type="Pfam" id="PF00188">
    <property type="entry name" value="CAP"/>
    <property type="match status" value="1"/>
</dbReference>
<dbReference type="InterPro" id="IPR014044">
    <property type="entry name" value="CAP_dom"/>
</dbReference>
<dbReference type="EMBL" id="QLMG01000004">
    <property type="protein sequence ID" value="RAK21461.1"/>
    <property type="molecule type" value="Genomic_DNA"/>
</dbReference>
<keyword evidence="4" id="KW-1185">Reference proteome</keyword>
<dbReference type="PANTHER" id="PTHR31157">
    <property type="entry name" value="SCP DOMAIN-CONTAINING PROTEIN"/>
    <property type="match status" value="1"/>
</dbReference>
<comment type="caution">
    <text evidence="3">The sequence shown here is derived from an EMBL/GenBank/DDBJ whole genome shotgun (WGS) entry which is preliminary data.</text>
</comment>
<sequence length="189" mass="20395">MDRRAFVMMGAALLAAACAPAPSTEAPRLGPDGKPLPQVYRISAAEAAKIEYNMLDSVNALRQARGVAPLQLNARLNAAAATHSRDMSVQNRPWHFGSDGSSPIDRVRRVGYTGRLVGENISETYETETETLAAWMEDAATRDVILDPAARDLGFAWYQEPNGKIWWTLTTGVPGMAATPGVDQIALAQ</sequence>
<dbReference type="OrthoDB" id="7846629at2"/>
<dbReference type="CDD" id="cd05379">
    <property type="entry name" value="CAP_bacterial"/>
    <property type="match status" value="1"/>
</dbReference>
<evidence type="ECO:0000313" key="4">
    <source>
        <dbReference type="Proteomes" id="UP000249165"/>
    </source>
</evidence>
<feature type="signal peptide" evidence="1">
    <location>
        <begin position="1"/>
        <end position="21"/>
    </location>
</feature>
<protein>
    <recommendedName>
        <fullName evidence="2">SCP domain-containing protein</fullName>
    </recommendedName>
</protein>
<dbReference type="Proteomes" id="UP000249165">
    <property type="component" value="Unassembled WGS sequence"/>
</dbReference>
<dbReference type="PANTHER" id="PTHR31157:SF1">
    <property type="entry name" value="SCP DOMAIN-CONTAINING PROTEIN"/>
    <property type="match status" value="1"/>
</dbReference>
<proteinExistence type="predicted"/>
<evidence type="ECO:0000256" key="1">
    <source>
        <dbReference type="SAM" id="SignalP"/>
    </source>
</evidence>
<accession>A0A327YLT2</accession>
<dbReference type="RefSeq" id="WP_009505549.1">
    <property type="nucleotide sequence ID" value="NZ_LIGK01000003.1"/>
</dbReference>
<keyword evidence="1" id="KW-0732">Signal</keyword>
<gene>
    <name evidence="3" type="ORF">ATI53_100459</name>
</gene>
<name>A0A327YLT2_9RHOB</name>
<dbReference type="AlphaFoldDB" id="A0A327YLT2"/>
<dbReference type="PROSITE" id="PS51257">
    <property type="entry name" value="PROKAR_LIPOPROTEIN"/>
    <property type="match status" value="1"/>
</dbReference>
<dbReference type="SUPFAM" id="SSF55797">
    <property type="entry name" value="PR-1-like"/>
    <property type="match status" value="1"/>
</dbReference>
<dbReference type="Gene3D" id="3.40.33.10">
    <property type="entry name" value="CAP"/>
    <property type="match status" value="1"/>
</dbReference>